<comment type="caution">
    <text evidence="8">The sequence shown here is derived from an EMBL/GenBank/DDBJ whole genome shotgun (WGS) entry which is preliminary data.</text>
</comment>
<keyword evidence="4" id="KW-0343">GTPase activation</keyword>
<keyword evidence="9" id="KW-1185">Reference proteome</keyword>
<evidence type="ECO:0000313" key="9">
    <source>
        <dbReference type="Proteomes" id="UP001530293"/>
    </source>
</evidence>
<feature type="region of interest" description="Disordered" evidence="6">
    <location>
        <begin position="808"/>
        <end position="850"/>
    </location>
</feature>
<sequence>MTIMDRGGRRSSSVTSDGNASTTSSDNSGSNNNIGSSSSSSHININDGTTTGGSGSGGGGGTTARLGNKLGINKLKNRMKFPKRIGGIKNIEIRNSFDNVRIAEEETMNYEDGVPLHDHDVDGQEGDDDDKSMLDGGKPQGNEVAGNDADENNNVEIASDQEDELPNQGLENEALNTSNDSGYSEFVASLKECNDRMMNDPTTSDETFDISERDPHQDIMQLDPLNNEESSAHALSAKKSVEEASLPTTPSSIPSSPVKLTTTGAPYFTILDVSMDDSDMDVYENEDEHNDDDDDGDDDFDCIKNGIFSPYGNAQKSHDRKQPQALAPRETTSSFELSTQPAILSAAHSPLPLAVNHFKFDVSMDSSVDDDLVLGKDHGEVDDYNINFGNQDLVDNQEESQRPHRSPRESYDDVSVKQTKLNHPSTTKSSLSCTRNKSSNVSSPTSVFHQEYNVDHSCSTPLERLVRDIGNTLRQWHVHQGCDWHVPLDWAETMEDLENGVEEEEEEEEEDDNSDQVSEVGDGENDSQAAQDMNMSISSDAPSVTTTCMSMDLCMNGFRNRTRTINLFMGDENAMIPSGISMQTKSPSKLRQTPTPPPKPVTKMLPPPSKESKVVSSAKKEVRRERHHRGARCIRSKKIQFQTIGFSPETVDGSVTWNRRRYCIPLLLKLWDAPQFPVDEAKIDGKNYIPRSLQPAVSPSSFSLLGKLGFLSPCGTGRQFYTPPSASDSNITGDAATVTGSLNSDAGPTAGLTQDLSSLFNIGQHITLSFDLSEITPTSQNDIETLYKDIRSFIENNVHEAVEARSRAIQERQRRRKEHHRQLHRHHLKVQLRQQDNACDDNMGADGGELSQEDDRVAADHFDDEVLSSEYDSSESDDSYDDESIENDLELDNQEMNAEVVASLTAMLQSALNLAASENDCSIPVFGIWGDYYGDSGGEGHNGKRNDNGAPSWISSSLERNLLQIGDGSIVTRDTSEEDHEPVLLLSSPALSGKCLSDTFESSHQLYYIPRQVLPVHLSTLNGLANVFVTQCPSIVGSVVLAAARHRYYWAQQSNNDERGHTLMKTEWRHVPSSDGVATTEVEIYQQQCRKQALLILERSFSPSITRPIPIWGPNDGNMLLSLSAVVSWGVIHQQDDNSFNVPPLLQLPLKIRSSNFASTPSELLDLELALQSAALNPIGMGIVEKEDGLHDFGPREPTFLALAEFDMDAPCATLSANTRCVLAALLRCGSLAQDILPGHLAKRDIVANFGRDATSHLAGDTTNGEDLTNSETILRKAIDLANVGSVTKRLVDALDWGELDMNLSAADFDRAISEALLRIQSTTYPSPAGVFSLGDVNNKLHCLGEKSRPRGKGAPPGGLLSILFAHMARLRTPTSMMRLWLSFVEELRTRWDHNESLPNLAFVPGLDNCEDSQLDKPHWGLQKADTRVLGHRADHAAFVNSSEPDPDRDHCIINQKLQVYNICIECKMSTEALHDKMTATGDRHEQSDSLNLDGSSEYDDDEFFDPDEEGVSFEKSFDSNQGNNIERLLMLQAAVTNPSHNRLGARCPVPDGMPLIKSGDQLYAPYLQRTMPMTDEEEENQKKFLGVSKNNRFEESITSRIKIAQRLQTPKLLSDMSSFKAANHGAVFEDFVRWYGNPENPLNEEFNGETARRAIEYRSKLPPDEAKTLALEEASEAIAILMSLRAFWEDTWEEAEPLPAFDQEPLFNPYSTVEMVLHSFETIHPALLVNQVMAVKLTNAKFVLESAATPARKIHSVAQSLVKLQTSIDGALEMLTSDASSAFLQLGPKMPTDDSGPLAFVSTSTIMKCEGVCDAIGELELLLSRALPLLQMLPGEFGLVDTLLQCEEERYHILTHPSERSAFLRAIKRNQTNSSEPPSEAIPAMREYVLRNLDQSNPCQLSARLVPSFDEDQSASLLMALTKSSRS</sequence>
<feature type="region of interest" description="Disordered" evidence="6">
    <location>
        <begin position="582"/>
        <end position="631"/>
    </location>
</feature>
<evidence type="ECO:0000256" key="1">
    <source>
        <dbReference type="ARBA" id="ARBA00004496"/>
    </source>
</evidence>
<feature type="compositionally biased region" description="Gly residues" evidence="6">
    <location>
        <begin position="50"/>
        <end position="62"/>
    </location>
</feature>
<feature type="compositionally biased region" description="Basic and acidic residues" evidence="6">
    <location>
        <begin position="610"/>
        <end position="624"/>
    </location>
</feature>
<feature type="compositionally biased region" description="Pro residues" evidence="6">
    <location>
        <begin position="594"/>
        <end position="609"/>
    </location>
</feature>
<dbReference type="GO" id="GO:0005737">
    <property type="term" value="C:cytoplasm"/>
    <property type="evidence" value="ECO:0007669"/>
    <property type="project" value="UniProtKB-SubCell"/>
</dbReference>
<dbReference type="GO" id="GO:0005096">
    <property type="term" value="F:GTPase activator activity"/>
    <property type="evidence" value="ECO:0007669"/>
    <property type="project" value="UniProtKB-KW"/>
</dbReference>
<feature type="compositionally biased region" description="Acidic residues" evidence="6">
    <location>
        <begin position="282"/>
        <end position="300"/>
    </location>
</feature>
<proteinExistence type="inferred from homology"/>
<dbReference type="InterPro" id="IPR026147">
    <property type="entry name" value="Rab3GAP1_conserved"/>
</dbReference>
<feature type="compositionally biased region" description="Basic residues" evidence="6">
    <location>
        <begin position="813"/>
        <end position="830"/>
    </location>
</feature>
<dbReference type="PANTHER" id="PTHR21422">
    <property type="entry name" value="RAB3 GTPASE-ACTIVATING PROTEIN CATALYTIC SUBUNIT"/>
    <property type="match status" value="1"/>
</dbReference>
<feature type="region of interest" description="Disordered" evidence="6">
    <location>
        <begin position="1479"/>
        <end position="1501"/>
    </location>
</feature>
<dbReference type="PANTHER" id="PTHR21422:SF9">
    <property type="entry name" value="RAB3 GTPASE-ACTIVATING PROTEIN CATALYTIC SUBUNIT"/>
    <property type="match status" value="1"/>
</dbReference>
<organism evidence="8 9">
    <name type="scientific">Discostella pseudostelligera</name>
    <dbReference type="NCBI Taxonomy" id="259834"/>
    <lineage>
        <taxon>Eukaryota</taxon>
        <taxon>Sar</taxon>
        <taxon>Stramenopiles</taxon>
        <taxon>Ochrophyta</taxon>
        <taxon>Bacillariophyta</taxon>
        <taxon>Coscinodiscophyceae</taxon>
        <taxon>Thalassiosirophycidae</taxon>
        <taxon>Stephanodiscales</taxon>
        <taxon>Stephanodiscaceae</taxon>
        <taxon>Discostella</taxon>
    </lineage>
</organism>
<evidence type="ECO:0000256" key="2">
    <source>
        <dbReference type="ARBA" id="ARBA00008856"/>
    </source>
</evidence>
<feature type="region of interest" description="Disordered" evidence="6">
    <location>
        <begin position="498"/>
        <end position="528"/>
    </location>
</feature>
<feature type="region of interest" description="Disordered" evidence="6">
    <location>
        <begin position="1"/>
        <end position="65"/>
    </location>
</feature>
<evidence type="ECO:0000256" key="5">
    <source>
        <dbReference type="ARBA" id="ARBA00022490"/>
    </source>
</evidence>
<feature type="compositionally biased region" description="Basic and acidic residues" evidence="6">
    <location>
        <begin position="399"/>
        <end position="415"/>
    </location>
</feature>
<keyword evidence="5" id="KW-0963">Cytoplasm</keyword>
<evidence type="ECO:0000256" key="6">
    <source>
        <dbReference type="SAM" id="MobiDB-lite"/>
    </source>
</evidence>
<accession>A0ABD3M9Q9</accession>
<feature type="compositionally biased region" description="Basic and acidic residues" evidence="6">
    <location>
        <begin position="1479"/>
        <end position="1488"/>
    </location>
</feature>
<gene>
    <name evidence="8" type="ORF">ACHAWU_007837</name>
</gene>
<feature type="region of interest" description="Disordered" evidence="6">
    <location>
        <begin position="228"/>
        <end position="258"/>
    </location>
</feature>
<reference evidence="8 9" key="1">
    <citation type="submission" date="2024-10" db="EMBL/GenBank/DDBJ databases">
        <title>Updated reference genomes for cyclostephanoid diatoms.</title>
        <authorList>
            <person name="Roberts W.R."/>
            <person name="Alverson A.J."/>
        </authorList>
    </citation>
    <scope>NUCLEOTIDE SEQUENCE [LARGE SCALE GENOMIC DNA]</scope>
    <source>
        <strain evidence="8 9">AJA232-27</strain>
    </source>
</reference>
<comment type="similarity">
    <text evidence="2">Belongs to the Rab3-GAP catalytic subunit family.</text>
</comment>
<feature type="compositionally biased region" description="Polar residues" evidence="6">
    <location>
        <begin position="416"/>
        <end position="445"/>
    </location>
</feature>
<dbReference type="EMBL" id="JALLBG020000171">
    <property type="protein sequence ID" value="KAL3760771.1"/>
    <property type="molecule type" value="Genomic_DNA"/>
</dbReference>
<feature type="region of interest" description="Disordered" evidence="6">
    <location>
        <begin position="385"/>
        <end position="445"/>
    </location>
</feature>
<dbReference type="Pfam" id="PF13890">
    <property type="entry name" value="Rab3-GTPase_cat"/>
    <property type="match status" value="1"/>
</dbReference>
<feature type="domain" description="Rab3GAP catalytic subunit conserved" evidence="7">
    <location>
        <begin position="1541"/>
        <end position="1722"/>
    </location>
</feature>
<feature type="compositionally biased region" description="Polar residues" evidence="6">
    <location>
        <begin position="582"/>
        <end position="592"/>
    </location>
</feature>
<feature type="region of interest" description="Disordered" evidence="6">
    <location>
        <begin position="108"/>
        <end position="152"/>
    </location>
</feature>
<evidence type="ECO:0000313" key="8">
    <source>
        <dbReference type="EMBL" id="KAL3760771.1"/>
    </source>
</evidence>
<dbReference type="InterPro" id="IPR045700">
    <property type="entry name" value="Rab3GAP1"/>
</dbReference>
<feature type="region of interest" description="Disordered" evidence="6">
    <location>
        <begin position="865"/>
        <end position="884"/>
    </location>
</feature>
<evidence type="ECO:0000256" key="4">
    <source>
        <dbReference type="ARBA" id="ARBA00022468"/>
    </source>
</evidence>
<feature type="compositionally biased region" description="Low complexity" evidence="6">
    <location>
        <begin position="247"/>
        <end position="257"/>
    </location>
</feature>
<feature type="region of interest" description="Disordered" evidence="6">
    <location>
        <begin position="282"/>
        <end position="334"/>
    </location>
</feature>
<evidence type="ECO:0000259" key="7">
    <source>
        <dbReference type="Pfam" id="PF13890"/>
    </source>
</evidence>
<evidence type="ECO:0000256" key="3">
    <source>
        <dbReference type="ARBA" id="ARBA00015817"/>
    </source>
</evidence>
<protein>
    <recommendedName>
        <fullName evidence="3">Rab3 GTPase-activating protein catalytic subunit</fullName>
    </recommendedName>
</protein>
<name>A0ABD3M9Q9_9STRA</name>
<dbReference type="Proteomes" id="UP001530293">
    <property type="component" value="Unassembled WGS sequence"/>
</dbReference>
<feature type="compositionally biased region" description="Low complexity" evidence="6">
    <location>
        <begin position="15"/>
        <end position="49"/>
    </location>
</feature>
<comment type="subcellular location">
    <subcellularLocation>
        <location evidence="1">Cytoplasm</location>
    </subcellularLocation>
</comment>
<feature type="compositionally biased region" description="Acidic residues" evidence="6">
    <location>
        <begin position="498"/>
        <end position="514"/>
    </location>
</feature>